<dbReference type="GO" id="GO:0003964">
    <property type="term" value="F:RNA-directed DNA polymerase activity"/>
    <property type="evidence" value="ECO:0007669"/>
    <property type="project" value="UniProtKB-KW"/>
</dbReference>
<keyword evidence="2" id="KW-0695">RNA-directed DNA polymerase</keyword>
<name>L7JX80_TRAHO</name>
<dbReference type="OMA" id="WTHISIN"/>
<dbReference type="Gene3D" id="3.30.420.10">
    <property type="entry name" value="Ribonuclease H-like superfamily/Ribonuclease H"/>
    <property type="match status" value="1"/>
</dbReference>
<dbReference type="EMBL" id="JH993878">
    <property type="protein sequence ID" value="ELQ76078.1"/>
    <property type="molecule type" value="Genomic_DNA"/>
</dbReference>
<dbReference type="PROSITE" id="PS50994">
    <property type="entry name" value="INTEGRASE"/>
    <property type="match status" value="1"/>
</dbReference>
<keyword evidence="2" id="KW-0808">Transferase</keyword>
<dbReference type="Pfam" id="PF00665">
    <property type="entry name" value="rve"/>
    <property type="match status" value="1"/>
</dbReference>
<dbReference type="InParanoid" id="L7JX80"/>
<gene>
    <name evidence="2" type="ORF">THOM_0954</name>
</gene>
<dbReference type="AlphaFoldDB" id="L7JX80"/>
<sequence>MKYVKGKENSFADMISRNHKVTELETEDEIVGIKLYTLKAEEKYIDLNEEKKNMIISKAHPAVEHGGINSTYNILAKRYKWKNLKREVIDFIKVCEPCTKFRDSLRDIQRIRINLKELFETIGLDIIGSLTKSENGYKFIITATDWMTKWAEARALKRKTAKEVAKFFIEEIMLRHGTPRRIVTDQGREFMEETLKKIFELLTRRKITTTPYNSKCNCAVERFNGTLMNIFLKLSYPNIHQWDEF</sequence>
<accession>L7JX80</accession>
<dbReference type="InterPro" id="IPR050951">
    <property type="entry name" value="Retrovirus_Pol_polyprotein"/>
</dbReference>
<keyword evidence="3" id="KW-1185">Reference proteome</keyword>
<keyword evidence="2" id="KW-0548">Nucleotidyltransferase</keyword>
<dbReference type="InterPro" id="IPR036397">
    <property type="entry name" value="RNaseH_sf"/>
</dbReference>
<evidence type="ECO:0000313" key="2">
    <source>
        <dbReference type="EMBL" id="ELQ76078.1"/>
    </source>
</evidence>
<dbReference type="HOGENOM" id="CLU_000384_29_2_1"/>
<dbReference type="Pfam" id="PF17921">
    <property type="entry name" value="Integrase_H2C2"/>
    <property type="match status" value="1"/>
</dbReference>
<dbReference type="InterPro" id="IPR012337">
    <property type="entry name" value="RNaseH-like_sf"/>
</dbReference>
<organism evidence="2 3">
    <name type="scientific">Trachipleistophora hominis</name>
    <name type="common">Microsporidian parasite</name>
    <dbReference type="NCBI Taxonomy" id="72359"/>
    <lineage>
        <taxon>Eukaryota</taxon>
        <taxon>Fungi</taxon>
        <taxon>Fungi incertae sedis</taxon>
        <taxon>Microsporidia</taxon>
        <taxon>Pleistophoridae</taxon>
        <taxon>Trachipleistophora</taxon>
    </lineage>
</organism>
<reference evidence="2 3" key="1">
    <citation type="journal article" date="2012" name="PLoS Pathog.">
        <title>The genome of the obligate intracellular parasite Trachipleistophora hominis: new insights into microsporidian genome dynamics and reductive evolution.</title>
        <authorList>
            <person name="Heinz E."/>
            <person name="Williams T.A."/>
            <person name="Nakjang S."/>
            <person name="Noel C.J."/>
            <person name="Swan D.C."/>
            <person name="Goldberg A.V."/>
            <person name="Harris S.R."/>
            <person name="Weinmaier T."/>
            <person name="Markert S."/>
            <person name="Becher D."/>
            <person name="Bernhardt J."/>
            <person name="Dagan T."/>
            <person name="Hacker C."/>
            <person name="Lucocq J.M."/>
            <person name="Schweder T."/>
            <person name="Rattei T."/>
            <person name="Hall N."/>
            <person name="Hirt R.P."/>
            <person name="Embley T.M."/>
        </authorList>
    </citation>
    <scope>NUCLEOTIDE SEQUENCE [LARGE SCALE GENOMIC DNA]</scope>
</reference>
<dbReference type="Gene3D" id="1.10.340.70">
    <property type="match status" value="1"/>
</dbReference>
<dbReference type="OrthoDB" id="2195316at2759"/>
<evidence type="ECO:0000313" key="3">
    <source>
        <dbReference type="Proteomes" id="UP000011185"/>
    </source>
</evidence>
<dbReference type="Proteomes" id="UP000011185">
    <property type="component" value="Unassembled WGS sequence"/>
</dbReference>
<dbReference type="STRING" id="72359.L7JX80"/>
<feature type="domain" description="Integrase catalytic" evidence="1">
    <location>
        <begin position="113"/>
        <end position="245"/>
    </location>
</feature>
<dbReference type="InterPro" id="IPR001584">
    <property type="entry name" value="Integrase_cat-core"/>
</dbReference>
<evidence type="ECO:0000259" key="1">
    <source>
        <dbReference type="PROSITE" id="PS50994"/>
    </source>
</evidence>
<dbReference type="EC" id="2.7.7.49" evidence="2"/>
<dbReference type="PANTHER" id="PTHR37984">
    <property type="entry name" value="PROTEIN CBG26694"/>
    <property type="match status" value="1"/>
</dbReference>
<dbReference type="VEuPathDB" id="MicrosporidiaDB:THOM_0954"/>
<dbReference type="PANTHER" id="PTHR37984:SF15">
    <property type="entry name" value="INTEGRASE CATALYTIC DOMAIN-CONTAINING PROTEIN"/>
    <property type="match status" value="1"/>
</dbReference>
<dbReference type="GO" id="GO:0003676">
    <property type="term" value="F:nucleic acid binding"/>
    <property type="evidence" value="ECO:0007669"/>
    <property type="project" value="InterPro"/>
</dbReference>
<protein>
    <submittedName>
        <fullName evidence="2">RNA-directed DNA polymerase, LTR Retrotransposon</fullName>
        <ecNumber evidence="2">2.7.7.49</ecNumber>
    </submittedName>
</protein>
<dbReference type="InterPro" id="IPR041588">
    <property type="entry name" value="Integrase_H2C2"/>
</dbReference>
<proteinExistence type="predicted"/>
<dbReference type="GO" id="GO:0005634">
    <property type="term" value="C:nucleus"/>
    <property type="evidence" value="ECO:0007669"/>
    <property type="project" value="UniProtKB-ARBA"/>
</dbReference>
<dbReference type="SUPFAM" id="SSF53098">
    <property type="entry name" value="Ribonuclease H-like"/>
    <property type="match status" value="1"/>
</dbReference>
<dbReference type="GO" id="GO:0015074">
    <property type="term" value="P:DNA integration"/>
    <property type="evidence" value="ECO:0007669"/>
    <property type="project" value="InterPro"/>
</dbReference>